<dbReference type="InterPro" id="IPR016024">
    <property type="entry name" value="ARM-type_fold"/>
</dbReference>
<evidence type="ECO:0000313" key="3">
    <source>
        <dbReference type="EMBL" id="KAK9827931.1"/>
    </source>
</evidence>
<name>A0AAW1R3C4_9CHLO</name>
<keyword evidence="4" id="KW-1185">Reference proteome</keyword>
<evidence type="ECO:0000256" key="1">
    <source>
        <dbReference type="SAM" id="MobiDB-lite"/>
    </source>
</evidence>
<dbReference type="InterPro" id="IPR024395">
    <property type="entry name" value="CLASP_N_dom"/>
</dbReference>
<organism evidence="3 4">
    <name type="scientific">Apatococcus lobatus</name>
    <dbReference type="NCBI Taxonomy" id="904363"/>
    <lineage>
        <taxon>Eukaryota</taxon>
        <taxon>Viridiplantae</taxon>
        <taxon>Chlorophyta</taxon>
        <taxon>core chlorophytes</taxon>
        <taxon>Trebouxiophyceae</taxon>
        <taxon>Chlorellales</taxon>
        <taxon>Chlorellaceae</taxon>
        <taxon>Apatococcus</taxon>
    </lineage>
</organism>
<dbReference type="InterPro" id="IPR034085">
    <property type="entry name" value="TOG"/>
</dbReference>
<sequence>MLQVAGGLGLGLVLGYSFGRMQAKRDLREADRENLRKRPLSRPTSSSDVAAEHSMPNAKEIAAAKAARARLGYQGGAVSATVPQDGKLPDGPEPAAQDTEYLDSNELQPLSSPATAAETALCDLGSSEWMVKIRGLNTLRQLAVHHKADAASSLSSSLPLVTDGVKSLRSSVCKTAILCSTDYFRSLRDGILPYVDIGGSQQPQSSLLLQLLLKASSNDKRFVVEEAQRALHVLTESLDPVQLLNRLMPYTAHRNPKVRGQVAKVIRLAAAQLSSNNLASFGVDRLLKTTGTFISDNTPEARDAARQMVPLLHRAHASETSVPSSDSMGKENQGFPAANTRSRSKLQTAEPNAQENASAGPLQSMANGSSEAGRPNWEEFCHSTLSTSAAAAVLRVSNQ</sequence>
<dbReference type="GO" id="GO:0005881">
    <property type="term" value="C:cytoplasmic microtubule"/>
    <property type="evidence" value="ECO:0007669"/>
    <property type="project" value="TreeGrafter"/>
</dbReference>
<feature type="region of interest" description="Disordered" evidence="1">
    <location>
        <begin position="316"/>
        <end position="379"/>
    </location>
</feature>
<dbReference type="AlphaFoldDB" id="A0AAW1R3C4"/>
<gene>
    <name evidence="3" type="ORF">WJX74_009933</name>
</gene>
<dbReference type="Pfam" id="PF12348">
    <property type="entry name" value="CLASP_N"/>
    <property type="match status" value="1"/>
</dbReference>
<dbReference type="SMART" id="SM01349">
    <property type="entry name" value="TOG"/>
    <property type="match status" value="1"/>
</dbReference>
<dbReference type="Proteomes" id="UP001438707">
    <property type="component" value="Unassembled WGS sequence"/>
</dbReference>
<dbReference type="GO" id="GO:0000226">
    <property type="term" value="P:microtubule cytoskeleton organization"/>
    <property type="evidence" value="ECO:0007669"/>
    <property type="project" value="TreeGrafter"/>
</dbReference>
<feature type="region of interest" description="Disordered" evidence="1">
    <location>
        <begin position="29"/>
        <end position="55"/>
    </location>
</feature>
<comment type="caution">
    <text evidence="3">The sequence shown here is derived from an EMBL/GenBank/DDBJ whole genome shotgun (WGS) entry which is preliminary data.</text>
</comment>
<dbReference type="PANTHER" id="PTHR21567:SF62">
    <property type="entry name" value="ARM REPEAT SUPERFAMILY PROTEIN"/>
    <property type="match status" value="1"/>
</dbReference>
<feature type="compositionally biased region" description="Polar residues" evidence="1">
    <location>
        <begin position="318"/>
        <end position="327"/>
    </location>
</feature>
<accession>A0AAW1R3C4</accession>
<feature type="region of interest" description="Disordered" evidence="1">
    <location>
        <begin position="79"/>
        <end position="98"/>
    </location>
</feature>
<feature type="compositionally biased region" description="Polar residues" evidence="1">
    <location>
        <begin position="339"/>
        <end position="357"/>
    </location>
</feature>
<reference evidence="3 4" key="1">
    <citation type="journal article" date="2024" name="Nat. Commun.">
        <title>Phylogenomics reveals the evolutionary origins of lichenization in chlorophyte algae.</title>
        <authorList>
            <person name="Puginier C."/>
            <person name="Libourel C."/>
            <person name="Otte J."/>
            <person name="Skaloud P."/>
            <person name="Haon M."/>
            <person name="Grisel S."/>
            <person name="Petersen M."/>
            <person name="Berrin J.G."/>
            <person name="Delaux P.M."/>
            <person name="Dal Grande F."/>
            <person name="Keller J."/>
        </authorList>
    </citation>
    <scope>NUCLEOTIDE SEQUENCE [LARGE SCALE GENOMIC DNA]</scope>
    <source>
        <strain evidence="3 4">SAG 2145</strain>
    </source>
</reference>
<dbReference type="InterPro" id="IPR011989">
    <property type="entry name" value="ARM-like"/>
</dbReference>
<evidence type="ECO:0000259" key="2">
    <source>
        <dbReference type="SMART" id="SM01349"/>
    </source>
</evidence>
<dbReference type="PANTHER" id="PTHR21567">
    <property type="entry name" value="CLASP"/>
    <property type="match status" value="1"/>
</dbReference>
<protein>
    <recommendedName>
        <fullName evidence="2">TOG domain-containing protein</fullName>
    </recommendedName>
</protein>
<dbReference type="GO" id="GO:0008017">
    <property type="term" value="F:microtubule binding"/>
    <property type="evidence" value="ECO:0007669"/>
    <property type="project" value="TreeGrafter"/>
</dbReference>
<dbReference type="EMBL" id="JALJOS010000017">
    <property type="protein sequence ID" value="KAK9827931.1"/>
    <property type="molecule type" value="Genomic_DNA"/>
</dbReference>
<feature type="domain" description="TOG" evidence="2">
    <location>
        <begin position="100"/>
        <end position="359"/>
    </location>
</feature>
<dbReference type="Gene3D" id="1.25.10.10">
    <property type="entry name" value="Leucine-rich Repeat Variant"/>
    <property type="match status" value="1"/>
</dbReference>
<evidence type="ECO:0000313" key="4">
    <source>
        <dbReference type="Proteomes" id="UP001438707"/>
    </source>
</evidence>
<dbReference type="SUPFAM" id="SSF48371">
    <property type="entry name" value="ARM repeat"/>
    <property type="match status" value="1"/>
</dbReference>
<proteinExistence type="predicted"/>